<evidence type="ECO:0000313" key="2">
    <source>
        <dbReference type="Proteomes" id="UP000231025"/>
    </source>
</evidence>
<evidence type="ECO:0000313" key="1">
    <source>
        <dbReference type="EMBL" id="PIP15022.1"/>
    </source>
</evidence>
<organism evidence="1 2">
    <name type="scientific">Candidatus Roizmanbacteria bacterium CG23_combo_of_CG06-09_8_20_14_all_35_49</name>
    <dbReference type="NCBI Taxonomy" id="1974863"/>
    <lineage>
        <taxon>Bacteria</taxon>
        <taxon>Candidatus Roizmaniibacteriota</taxon>
    </lineage>
</organism>
<name>A0A2G9Y6Z8_9BACT</name>
<protein>
    <submittedName>
        <fullName evidence="1">Uncharacterized protein</fullName>
    </submittedName>
</protein>
<accession>A0A2G9Y6Z8</accession>
<proteinExistence type="predicted"/>
<reference evidence="1 2" key="1">
    <citation type="submission" date="2017-09" db="EMBL/GenBank/DDBJ databases">
        <title>Depth-based differentiation of microbial function through sediment-hosted aquifers and enrichment of novel symbionts in the deep terrestrial subsurface.</title>
        <authorList>
            <person name="Probst A.J."/>
            <person name="Ladd B."/>
            <person name="Jarett J.K."/>
            <person name="Geller-Mcgrath D.E."/>
            <person name="Sieber C.M."/>
            <person name="Emerson J.B."/>
            <person name="Anantharaman K."/>
            <person name="Thomas B.C."/>
            <person name="Malmstrom R."/>
            <person name="Stieglmeier M."/>
            <person name="Klingl A."/>
            <person name="Woyke T."/>
            <person name="Ryan C.M."/>
            <person name="Banfield J.F."/>
        </authorList>
    </citation>
    <scope>NUCLEOTIDE SEQUENCE [LARGE SCALE GENOMIC DNA]</scope>
    <source>
        <strain evidence="1">CG23_combo_of_CG06-09_8_20_14_all_35_49</strain>
    </source>
</reference>
<dbReference type="EMBL" id="PCRE01000028">
    <property type="protein sequence ID" value="PIP15022.1"/>
    <property type="molecule type" value="Genomic_DNA"/>
</dbReference>
<gene>
    <name evidence="1" type="ORF">COX47_01940</name>
</gene>
<dbReference type="AlphaFoldDB" id="A0A2G9Y6Z8"/>
<dbReference type="Proteomes" id="UP000231025">
    <property type="component" value="Unassembled WGS sequence"/>
</dbReference>
<comment type="caution">
    <text evidence="1">The sequence shown here is derived from an EMBL/GenBank/DDBJ whole genome shotgun (WGS) entry which is preliminary data.</text>
</comment>
<sequence length="332" mass="38909">MVGPPVEKETQTLLRGFSRNLKNSAILLTKDSVFSNNKFNPLIEFLYNLGQTLEIKSKDVSATTVPLTMQEIAKHEIEYSSKSQSKKDKEAYIKDLWLFLLGKNIRLDPNSKDEKLRMPPSSTAYYYLYNRYRHNNKLSELPDTQESREKFENWLFTHASLIKERFSNYVLESLAEGRGKRAIGQLVEQGVFHHLEEVIAEEGREKLEKYLGPPPLTEDFGEDLRKKLKDIFSEEWEKNFKNQQTTLFKAAEELINRLNKEDKNTTKDKIFALWDLVQAYKYTKTFKPSRAIETREMECALRSYVLGTLYQRYLTNEVAVFQDLAWFFYGTA</sequence>